<evidence type="ECO:0000259" key="1">
    <source>
        <dbReference type="Pfam" id="PF00535"/>
    </source>
</evidence>
<dbReference type="PANTHER" id="PTHR43685:SF3">
    <property type="entry name" value="SLR2126 PROTEIN"/>
    <property type="match status" value="1"/>
</dbReference>
<dbReference type="Gene3D" id="3.90.550.10">
    <property type="entry name" value="Spore Coat Polysaccharide Biosynthesis Protein SpsA, Chain A"/>
    <property type="match status" value="1"/>
</dbReference>
<feature type="non-terminal residue" evidence="2">
    <location>
        <position position="196"/>
    </location>
</feature>
<dbReference type="Pfam" id="PF00535">
    <property type="entry name" value="Glycos_transf_2"/>
    <property type="match status" value="1"/>
</dbReference>
<dbReference type="GO" id="GO:0016740">
    <property type="term" value="F:transferase activity"/>
    <property type="evidence" value="ECO:0007669"/>
    <property type="project" value="UniProtKB-KW"/>
</dbReference>
<feature type="domain" description="Glycosyltransferase 2-like" evidence="1">
    <location>
        <begin position="8"/>
        <end position="187"/>
    </location>
</feature>
<dbReference type="CDD" id="cd06420">
    <property type="entry name" value="GT2_Chondriotin_Pol_N"/>
    <property type="match status" value="1"/>
</dbReference>
<accession>J9G6Q3</accession>
<proteinExistence type="predicted"/>
<dbReference type="SUPFAM" id="SSF53448">
    <property type="entry name" value="Nucleotide-diphospho-sugar transferases"/>
    <property type="match status" value="1"/>
</dbReference>
<dbReference type="EMBL" id="AMCI01004736">
    <property type="protein sequence ID" value="EJW97477.1"/>
    <property type="molecule type" value="Genomic_DNA"/>
</dbReference>
<dbReference type="InterPro" id="IPR001173">
    <property type="entry name" value="Glyco_trans_2-like"/>
</dbReference>
<name>J9G6Q3_9ZZZZ</name>
<gene>
    <name evidence="2" type="ORF">EVA_14415</name>
</gene>
<sequence length="196" mass="22395">MKKNFSISLIVSTYNWPQALNLCLQSILAQSILPDEIVIADDGSKSDTLSLINETKKTSAVPILHVWHEDKGFRLTVIRNKAIAQCSKDYIIQIDGDVILHKDFIKDHIRFAQKGSFVTGSRVIIEKELAERLLSTQSYQVSIFTKGTHSILNGIRLPFLSPLQEKYRHDDILYVRGCNMAFWREDLIKVNGYNED</sequence>
<organism evidence="2">
    <name type="scientific">gut metagenome</name>
    <dbReference type="NCBI Taxonomy" id="749906"/>
    <lineage>
        <taxon>unclassified sequences</taxon>
        <taxon>metagenomes</taxon>
        <taxon>organismal metagenomes</taxon>
    </lineage>
</organism>
<reference evidence="2" key="1">
    <citation type="journal article" date="2012" name="PLoS ONE">
        <title>Gene sets for utilization of primary and secondary nutrition supplies in the distal gut of endangered iberian lynx.</title>
        <authorList>
            <person name="Alcaide M."/>
            <person name="Messina E."/>
            <person name="Richter M."/>
            <person name="Bargiela R."/>
            <person name="Peplies J."/>
            <person name="Huws S.A."/>
            <person name="Newbold C.J."/>
            <person name="Golyshin P.N."/>
            <person name="Simon M.A."/>
            <person name="Lopez G."/>
            <person name="Yakimov M.M."/>
            <person name="Ferrer M."/>
        </authorList>
    </citation>
    <scope>NUCLEOTIDE SEQUENCE</scope>
</reference>
<dbReference type="AlphaFoldDB" id="J9G6Q3"/>
<protein>
    <submittedName>
        <fullName evidence="2">Lipooligosaccharide biosynthesis glycosyltransferase</fullName>
    </submittedName>
</protein>
<keyword evidence="2" id="KW-0808">Transferase</keyword>
<dbReference type="InterPro" id="IPR050834">
    <property type="entry name" value="Glycosyltransf_2"/>
</dbReference>
<evidence type="ECO:0000313" key="2">
    <source>
        <dbReference type="EMBL" id="EJW97477.1"/>
    </source>
</evidence>
<dbReference type="InterPro" id="IPR029044">
    <property type="entry name" value="Nucleotide-diphossugar_trans"/>
</dbReference>
<comment type="caution">
    <text evidence="2">The sequence shown here is derived from an EMBL/GenBank/DDBJ whole genome shotgun (WGS) entry which is preliminary data.</text>
</comment>
<dbReference type="PANTHER" id="PTHR43685">
    <property type="entry name" value="GLYCOSYLTRANSFERASE"/>
    <property type="match status" value="1"/>
</dbReference>